<dbReference type="GO" id="GO:0016616">
    <property type="term" value="F:oxidoreductase activity, acting on the CH-OH group of donors, NAD or NADP as acceptor"/>
    <property type="evidence" value="ECO:0000318"/>
    <property type="project" value="GO_Central"/>
</dbReference>
<gene>
    <name evidence="2" type="ORF">KFL_001540040</name>
</gene>
<dbReference type="EMBL" id="DF237103">
    <property type="protein sequence ID" value="GAQ83586.1"/>
    <property type="molecule type" value="Genomic_DNA"/>
</dbReference>
<dbReference type="PANTHER" id="PTHR42760:SF40">
    <property type="entry name" value="3-OXOACYL-[ACYL-CARRIER-PROTEIN] REDUCTASE, CHLOROPLASTIC"/>
    <property type="match status" value="1"/>
</dbReference>
<name>A0A1Y1I4D5_KLENI</name>
<evidence type="ECO:0000256" key="1">
    <source>
        <dbReference type="ARBA" id="ARBA00006484"/>
    </source>
</evidence>
<proteinExistence type="inferred from homology"/>
<dbReference type="OrthoDB" id="47007at2759"/>
<accession>A0A1Y1I4D5</accession>
<reference evidence="2 3" key="1">
    <citation type="journal article" date="2014" name="Nat. Commun.">
        <title>Klebsormidium flaccidum genome reveals primary factors for plant terrestrial adaptation.</title>
        <authorList>
            <person name="Hori K."/>
            <person name="Maruyama F."/>
            <person name="Fujisawa T."/>
            <person name="Togashi T."/>
            <person name="Yamamoto N."/>
            <person name="Seo M."/>
            <person name="Sato S."/>
            <person name="Yamada T."/>
            <person name="Mori H."/>
            <person name="Tajima N."/>
            <person name="Moriyama T."/>
            <person name="Ikeuchi M."/>
            <person name="Watanabe M."/>
            <person name="Wada H."/>
            <person name="Kobayashi K."/>
            <person name="Saito M."/>
            <person name="Masuda T."/>
            <person name="Sasaki-Sekimoto Y."/>
            <person name="Mashiguchi K."/>
            <person name="Awai K."/>
            <person name="Shimojima M."/>
            <person name="Masuda S."/>
            <person name="Iwai M."/>
            <person name="Nobusawa T."/>
            <person name="Narise T."/>
            <person name="Kondo S."/>
            <person name="Saito H."/>
            <person name="Sato R."/>
            <person name="Murakawa M."/>
            <person name="Ihara Y."/>
            <person name="Oshima-Yamada Y."/>
            <person name="Ohtaka K."/>
            <person name="Satoh M."/>
            <person name="Sonobe K."/>
            <person name="Ishii M."/>
            <person name="Ohtani R."/>
            <person name="Kanamori-Sato M."/>
            <person name="Honoki R."/>
            <person name="Miyazaki D."/>
            <person name="Mochizuki H."/>
            <person name="Umetsu J."/>
            <person name="Higashi K."/>
            <person name="Shibata D."/>
            <person name="Kamiya Y."/>
            <person name="Sato N."/>
            <person name="Nakamura Y."/>
            <person name="Tabata S."/>
            <person name="Ida S."/>
            <person name="Kurokawa K."/>
            <person name="Ohta H."/>
        </authorList>
    </citation>
    <scope>NUCLEOTIDE SEQUENCE [LARGE SCALE GENOMIC DNA]</scope>
    <source>
        <strain evidence="2 3">NIES-2285</strain>
    </source>
</reference>
<dbReference type="Pfam" id="PF13561">
    <property type="entry name" value="adh_short_C2"/>
    <property type="match status" value="1"/>
</dbReference>
<evidence type="ECO:0000313" key="3">
    <source>
        <dbReference type="Proteomes" id="UP000054558"/>
    </source>
</evidence>
<protein>
    <recommendedName>
        <fullName evidence="4">NAD(P)-binding Rossmann-fold superfamily protein</fullName>
    </recommendedName>
</protein>
<dbReference type="InterPro" id="IPR036291">
    <property type="entry name" value="NAD(P)-bd_dom_sf"/>
</dbReference>
<organism evidence="2 3">
    <name type="scientific">Klebsormidium nitens</name>
    <name type="common">Green alga</name>
    <name type="synonym">Ulothrix nitens</name>
    <dbReference type="NCBI Taxonomy" id="105231"/>
    <lineage>
        <taxon>Eukaryota</taxon>
        <taxon>Viridiplantae</taxon>
        <taxon>Streptophyta</taxon>
        <taxon>Klebsormidiophyceae</taxon>
        <taxon>Klebsormidiales</taxon>
        <taxon>Klebsormidiaceae</taxon>
        <taxon>Klebsormidium</taxon>
    </lineage>
</organism>
<dbReference type="GO" id="GO:0030497">
    <property type="term" value="P:fatty acid elongation"/>
    <property type="evidence" value="ECO:0000318"/>
    <property type="project" value="GO_Central"/>
</dbReference>
<evidence type="ECO:0008006" key="4">
    <source>
        <dbReference type="Google" id="ProtNLM"/>
    </source>
</evidence>
<dbReference type="OMA" id="CTESTYD"/>
<dbReference type="PRINTS" id="PR00081">
    <property type="entry name" value="GDHRDH"/>
</dbReference>
<dbReference type="InterPro" id="IPR002347">
    <property type="entry name" value="SDR_fam"/>
</dbReference>
<dbReference type="SUPFAM" id="SSF51735">
    <property type="entry name" value="NAD(P)-binding Rossmann-fold domains"/>
    <property type="match status" value="1"/>
</dbReference>
<sequence length="269" mass="28224">MAATSLAGILKDKHVILTGSDSPLGQAIGREFSAHGAKCCGIGRDSKGAHVTIKDYTDLQGTQKAVQEALQKLGGKVDILVNCAGGLEKNMIGYDTMSKVLESNVVSAQMCSEELYPELKKSEAGGIINVACAVGSLIPMPGDLMNYGVAKAGVMELTKGHALQFAPHVRVNAVCPGLFEGDEIMTVLAGGNKNKEKEMMERAAKAMPLGRLGKPEGIAAAILYLAHQSYGTGQCLVLDSGASLTNWLNHPTLGLGKELFTAGEKKLKV</sequence>
<dbReference type="PRINTS" id="PR00080">
    <property type="entry name" value="SDRFAMILY"/>
</dbReference>
<keyword evidence="3" id="KW-1185">Reference proteome</keyword>
<dbReference type="Gene3D" id="3.40.50.720">
    <property type="entry name" value="NAD(P)-binding Rossmann-like Domain"/>
    <property type="match status" value="1"/>
</dbReference>
<dbReference type="STRING" id="105231.A0A1Y1I4D5"/>
<dbReference type="InterPro" id="IPR020904">
    <property type="entry name" value="Sc_DH/Rdtase_CS"/>
</dbReference>
<dbReference type="CDD" id="cd05233">
    <property type="entry name" value="SDR_c"/>
    <property type="match status" value="1"/>
</dbReference>
<dbReference type="PROSITE" id="PS00061">
    <property type="entry name" value="ADH_SHORT"/>
    <property type="match status" value="1"/>
</dbReference>
<comment type="similarity">
    <text evidence="1">Belongs to the short-chain dehydrogenases/reductases (SDR) family.</text>
</comment>
<dbReference type="Proteomes" id="UP000054558">
    <property type="component" value="Unassembled WGS sequence"/>
</dbReference>
<evidence type="ECO:0000313" key="2">
    <source>
        <dbReference type="EMBL" id="GAQ83586.1"/>
    </source>
</evidence>
<dbReference type="PANTHER" id="PTHR42760">
    <property type="entry name" value="SHORT-CHAIN DEHYDROGENASES/REDUCTASES FAMILY MEMBER"/>
    <property type="match status" value="1"/>
</dbReference>
<dbReference type="AlphaFoldDB" id="A0A1Y1I4D5"/>